<gene>
    <name evidence="1" type="ORF">N7U68_04495</name>
</gene>
<dbReference type="Proteomes" id="UP001064087">
    <property type="component" value="Chromosome"/>
</dbReference>
<name>A0ABY6DCQ0_9RHOB</name>
<sequence>MNRLDIPKRVMILNMMIEGMSMRSISRAVGVSINTVTKLLIEAGEACAVYHDETVRNVQANHVQCDEIWSFCYAKEKNVKTAKAAPEGAGDVWTWTAIERDTKLILSFEVGDRSGATAIEFMDDLRARLANRVQLTTDGHKAYLEAVEGAFGGDVDYAMLVKLYGSATGSKGHERKYSPAECTGARKEIVAGYPVKEMVSTSHVERQNLSMRMGMRRFTRLTNGFSKKLENHLHMLSLYFVHYNFVRIHKTLKCTPAMAAGVSDTLHGMEWIVGLIDAAAPAPKKRGPYKKKDISN</sequence>
<evidence type="ECO:0000313" key="2">
    <source>
        <dbReference type="Proteomes" id="UP001064087"/>
    </source>
</evidence>
<organism evidence="1 2">
    <name type="scientific">Roseovarius pelagicus</name>
    <dbReference type="NCBI Taxonomy" id="2980108"/>
    <lineage>
        <taxon>Bacteria</taxon>
        <taxon>Pseudomonadati</taxon>
        <taxon>Pseudomonadota</taxon>
        <taxon>Alphaproteobacteria</taxon>
        <taxon>Rhodobacterales</taxon>
        <taxon>Roseobacteraceae</taxon>
        <taxon>Roseovarius</taxon>
    </lineage>
</organism>
<evidence type="ECO:0000313" key="1">
    <source>
        <dbReference type="EMBL" id="UXX83922.1"/>
    </source>
</evidence>
<dbReference type="Gene3D" id="1.10.1270.10">
    <property type="entry name" value="TrpR-like"/>
    <property type="match status" value="1"/>
</dbReference>
<proteinExistence type="predicted"/>
<protein>
    <submittedName>
        <fullName evidence="1">IS1 family transposase</fullName>
    </submittedName>
</protein>
<dbReference type="PANTHER" id="PTHR33293:SF2">
    <property type="entry name" value="TRANSPOSASE"/>
    <property type="match status" value="1"/>
</dbReference>
<dbReference type="InterPro" id="IPR038116">
    <property type="entry name" value="TrpR-like_sf"/>
</dbReference>
<reference evidence="1" key="1">
    <citation type="submission" date="2022-10" db="EMBL/GenBank/DDBJ databases">
        <title>Roseovarius pelagicus sp. nov., isolated from Arctic seawater.</title>
        <authorList>
            <person name="Hong Y.W."/>
            <person name="Hwang C.Y."/>
        </authorList>
    </citation>
    <scope>NUCLEOTIDE SEQUENCE</scope>
    <source>
        <strain evidence="1">HL-MP18</strain>
    </source>
</reference>
<dbReference type="RefSeq" id="WP_263048371.1">
    <property type="nucleotide sequence ID" value="NZ_CP106738.1"/>
</dbReference>
<dbReference type="EMBL" id="CP106738">
    <property type="protein sequence ID" value="UXX83922.1"/>
    <property type="molecule type" value="Genomic_DNA"/>
</dbReference>
<dbReference type="InterPro" id="IPR051354">
    <property type="entry name" value="Transposase_27_IS1"/>
</dbReference>
<keyword evidence="2" id="KW-1185">Reference proteome</keyword>
<accession>A0ABY6DCQ0</accession>
<dbReference type="PANTHER" id="PTHR33293">
    <property type="entry name" value="INSERTION ELEMENT IS1 1 PROTEIN INSB-RELATED"/>
    <property type="match status" value="1"/>
</dbReference>